<dbReference type="AlphaFoldDB" id="A0A930YUI9"/>
<dbReference type="Gene3D" id="3.40.50.720">
    <property type="entry name" value="NAD(P)-binding Rossmann-like Domain"/>
    <property type="match status" value="1"/>
</dbReference>
<proteinExistence type="predicted"/>
<gene>
    <name evidence="3" type="ORF">IC612_02280</name>
</gene>
<dbReference type="PANTHER" id="PTHR10366">
    <property type="entry name" value="NAD DEPENDENT EPIMERASE/DEHYDRATASE"/>
    <property type="match status" value="1"/>
</dbReference>
<dbReference type="PANTHER" id="PTHR10366:SF564">
    <property type="entry name" value="STEROL-4-ALPHA-CARBOXYLATE 3-DEHYDROGENASE, DECARBOXYLATING"/>
    <property type="match status" value="1"/>
</dbReference>
<organism evidence="3 4">
    <name type="scientific">Planobacterium oryzisoli</name>
    <dbReference type="NCBI Taxonomy" id="2771435"/>
    <lineage>
        <taxon>Bacteria</taxon>
        <taxon>Pseudomonadati</taxon>
        <taxon>Bacteroidota</taxon>
        <taxon>Flavobacteriia</taxon>
        <taxon>Flavobacteriales</taxon>
        <taxon>Weeksellaceae</taxon>
        <taxon>Chryseobacterium group</taxon>
        <taxon>Chryseobacterium</taxon>
    </lineage>
</organism>
<evidence type="ECO:0000313" key="3">
    <source>
        <dbReference type="EMBL" id="MBF5026624.1"/>
    </source>
</evidence>
<feature type="domain" description="Thioester reductase (TE)" evidence="2">
    <location>
        <begin position="4"/>
        <end position="185"/>
    </location>
</feature>
<dbReference type="RefSeq" id="WP_194738556.1">
    <property type="nucleotide sequence ID" value="NZ_JADKYY010000002.1"/>
</dbReference>
<dbReference type="Pfam" id="PF07993">
    <property type="entry name" value="NAD_binding_4"/>
    <property type="match status" value="1"/>
</dbReference>
<comment type="caution">
    <text evidence="3">The sequence shown here is derived from an EMBL/GenBank/DDBJ whole genome shotgun (WGS) entry which is preliminary data.</text>
</comment>
<dbReference type="GO" id="GO:0016616">
    <property type="term" value="F:oxidoreductase activity, acting on the CH-OH group of donors, NAD or NADP as acceptor"/>
    <property type="evidence" value="ECO:0007669"/>
    <property type="project" value="TreeGrafter"/>
</dbReference>
<sequence length="338" mass="38256">MVLLTGATGLLGRVILMDLLVKGHRVRALVRKNSPIEETLRSFTSYELDASQYTHLLEWYEVDFYDIEQLQSALIGIEHVCHSAAMVSFDPSERKNLFKSNVEVTQNLLYACEGLNLKKFLFVSSVATLDSINEEGYRDENSDFIAKNEHSDYAISKHLAEMEVQRASAEGLPVVIINPSVIIGSGNWMKSSGALFGGLLRLPYAPSGLAGFVDVRDVSNIAVVLLLSEVEGERYVVVAENKSYHWMANQLRSRIAKPPIKILPLWSRGPLHLLSVFLSWAAPSLRLLRKGNFDAVHSQVKLNNEKVVRDLKYKFIPVEQSIEFHFTKYLEWKKNYNK</sequence>
<keyword evidence="1" id="KW-0560">Oxidoreductase</keyword>
<reference evidence="3" key="1">
    <citation type="submission" date="2020-11" db="EMBL/GenBank/DDBJ databases">
        <title>Genome seq and assembly of Planobacterium sp.</title>
        <authorList>
            <person name="Chhetri G."/>
        </authorList>
    </citation>
    <scope>NUCLEOTIDE SEQUENCE</scope>
    <source>
        <strain evidence="3">GCR5</strain>
    </source>
</reference>
<dbReference type="InterPro" id="IPR013120">
    <property type="entry name" value="FAR_NAD-bd"/>
</dbReference>
<keyword evidence="4" id="KW-1185">Reference proteome</keyword>
<dbReference type="InterPro" id="IPR036291">
    <property type="entry name" value="NAD(P)-bd_dom_sf"/>
</dbReference>
<dbReference type="EMBL" id="JADKYY010000002">
    <property type="protein sequence ID" value="MBF5026624.1"/>
    <property type="molecule type" value="Genomic_DNA"/>
</dbReference>
<dbReference type="Proteomes" id="UP000694480">
    <property type="component" value="Unassembled WGS sequence"/>
</dbReference>
<accession>A0A930YUI9</accession>
<dbReference type="InterPro" id="IPR050425">
    <property type="entry name" value="NAD(P)_dehydrat-like"/>
</dbReference>
<evidence type="ECO:0000313" key="4">
    <source>
        <dbReference type="Proteomes" id="UP000694480"/>
    </source>
</evidence>
<evidence type="ECO:0000256" key="1">
    <source>
        <dbReference type="ARBA" id="ARBA00023002"/>
    </source>
</evidence>
<name>A0A930YUI9_9FLAO</name>
<protein>
    <submittedName>
        <fullName evidence="3">SDR family oxidoreductase</fullName>
    </submittedName>
</protein>
<dbReference type="SUPFAM" id="SSF51735">
    <property type="entry name" value="NAD(P)-binding Rossmann-fold domains"/>
    <property type="match status" value="1"/>
</dbReference>
<evidence type="ECO:0000259" key="2">
    <source>
        <dbReference type="Pfam" id="PF07993"/>
    </source>
</evidence>